<reference evidence="1 2" key="1">
    <citation type="journal article" date="2007" name="PLoS Genet.">
        <title>Patterns and implications of gene gain and loss in the evolution of Prochlorococcus.</title>
        <authorList>
            <person name="Kettler G.C."/>
            <person name="Martiny A.C."/>
            <person name="Huang K."/>
            <person name="Zucker J."/>
            <person name="Coleman M.L."/>
            <person name="Rodrigue S."/>
            <person name="Chen F."/>
            <person name="Lapidus A."/>
            <person name="Ferriera S."/>
            <person name="Johnson J."/>
            <person name="Steglich C."/>
            <person name="Church G.M."/>
            <person name="Richardson P."/>
            <person name="Chisholm S.W."/>
        </authorList>
    </citation>
    <scope>NUCLEOTIDE SEQUENCE [LARGE SCALE GENOMIC DNA]</scope>
    <source>
        <strain evidence="1 2">MIT 9303</strain>
    </source>
</reference>
<organism evidence="1 2">
    <name type="scientific">Prochlorococcus marinus (strain MIT 9303)</name>
    <dbReference type="NCBI Taxonomy" id="59922"/>
    <lineage>
        <taxon>Bacteria</taxon>
        <taxon>Bacillati</taxon>
        <taxon>Cyanobacteriota</taxon>
        <taxon>Cyanophyceae</taxon>
        <taxon>Synechococcales</taxon>
        <taxon>Prochlorococcaceae</taxon>
        <taxon>Prochlorococcus</taxon>
    </lineage>
</organism>
<evidence type="ECO:0000313" key="1">
    <source>
        <dbReference type="EMBL" id="ABM77657.1"/>
    </source>
</evidence>
<gene>
    <name evidence="1" type="ordered locus">P9303_09061</name>
</gene>
<proteinExistence type="predicted"/>
<accession>A2C847</accession>
<dbReference type="KEGG" id="pmf:P9303_09061"/>
<dbReference type="Proteomes" id="UP000002274">
    <property type="component" value="Chromosome"/>
</dbReference>
<dbReference type="RefSeq" id="WP_011825564.1">
    <property type="nucleotide sequence ID" value="NC_008820.1"/>
</dbReference>
<evidence type="ECO:0000313" key="2">
    <source>
        <dbReference type="Proteomes" id="UP000002274"/>
    </source>
</evidence>
<sequence>MGSRLSKSTVSALLQAILVVLAGIAVISTPVAAESEDNCKEYQAYGGYRDANTSEGSGILIGRSFWCGWPLAAGVGFKTADYEVIVHSCLGKEFCDSVGLESGATYVQVNKDGINGNFKAKGVILEATDKRMKVKHLESGVVYSWVDGKEVKVPSPESPMKITGI</sequence>
<dbReference type="HOGENOM" id="CLU_1650630_0_0_3"/>
<dbReference type="EMBL" id="CP000554">
    <property type="protein sequence ID" value="ABM77657.1"/>
    <property type="molecule type" value="Genomic_DNA"/>
</dbReference>
<protein>
    <recommendedName>
        <fullName evidence="3">Paralytic/GBP/PSP peptide</fullName>
    </recommendedName>
</protein>
<dbReference type="AlphaFoldDB" id="A2C847"/>
<name>A2C847_PROM3</name>
<evidence type="ECO:0008006" key="3">
    <source>
        <dbReference type="Google" id="ProtNLM"/>
    </source>
</evidence>